<evidence type="ECO:0000256" key="11">
    <source>
        <dbReference type="ARBA" id="ARBA00025044"/>
    </source>
</evidence>
<reference evidence="13 14" key="1">
    <citation type="submission" date="2014-04" db="EMBL/GenBank/DDBJ databases">
        <title>Genome assembly of Hyalangium minutum DSM 14724.</title>
        <authorList>
            <person name="Sharma G."/>
            <person name="Subramanian S."/>
        </authorList>
    </citation>
    <scope>NUCLEOTIDE SEQUENCE [LARGE SCALE GENOMIC DNA]</scope>
    <source>
        <strain evidence="13 14">DSM 14724</strain>
    </source>
</reference>
<dbReference type="Pfam" id="PF01052">
    <property type="entry name" value="FliMN_C"/>
    <property type="match status" value="1"/>
</dbReference>
<comment type="subcellular location">
    <subcellularLocation>
        <location evidence="1">Bacterial flagellum basal body</location>
    </subcellularLocation>
    <subcellularLocation>
        <location evidence="2">Cell membrane</location>
        <topology evidence="2">Peripheral membrane protein</topology>
    </subcellularLocation>
</comment>
<keyword evidence="7" id="KW-0145">Chemotaxis</keyword>
<accession>A0A085W6Y2</accession>
<sequence length="383" mass="41104">MHTEPRSTPSSLQKIAKLNRLGTRRLARAHVMLSERPQVAGWGTQALQSLCEVLGKELGSTVRITGRLSESTVIPNAGLAHATAFVLLDLSATGGCAVLELEVPVLFAALERLAGSNPRPSPVRRFTRLEEATFAFLVLSALAALRGRSELHRRLGPRLAGVTMSRVEALGRLESRRPHLGVELSLSVGEVTAGGRLLVPAVLFESAFKDLPVEREAFIASEILAAALGARCFLGHTQLPPSSLKRLSVGDVVVFEAARHGGEYLLGEGRLVTHGFELMGEFTPEGFSLTRARRRALPLESKMATVTEQSGGMPPLPVDVEIELTRLMLPLSELAGLKPGALLPLRINASEPVLLRIGERAVARAELVDIDGEVGARILNLLP</sequence>
<dbReference type="GO" id="GO:0050918">
    <property type="term" value="P:positive chemotaxis"/>
    <property type="evidence" value="ECO:0007669"/>
    <property type="project" value="TreeGrafter"/>
</dbReference>
<dbReference type="GO" id="GO:0071978">
    <property type="term" value="P:bacterial-type flagellum-dependent swarming motility"/>
    <property type="evidence" value="ECO:0007669"/>
    <property type="project" value="TreeGrafter"/>
</dbReference>
<evidence type="ECO:0000313" key="14">
    <source>
        <dbReference type="Proteomes" id="UP000028725"/>
    </source>
</evidence>
<name>A0A085W6Y2_9BACT</name>
<evidence type="ECO:0000313" key="13">
    <source>
        <dbReference type="EMBL" id="KFE63445.1"/>
    </source>
</evidence>
<dbReference type="InterPro" id="IPR028976">
    <property type="entry name" value="CheC-like_sf"/>
</dbReference>
<dbReference type="InterPro" id="IPR036429">
    <property type="entry name" value="SpoA-like_sf"/>
</dbReference>
<dbReference type="GO" id="GO:0005886">
    <property type="term" value="C:plasma membrane"/>
    <property type="evidence" value="ECO:0007669"/>
    <property type="project" value="UniProtKB-SubCell"/>
</dbReference>
<dbReference type="Gene3D" id="2.30.330.10">
    <property type="entry name" value="SpoA-like"/>
    <property type="match status" value="1"/>
</dbReference>
<comment type="similarity">
    <text evidence="3">Belongs to the FliN/MopA/SpaO family.</text>
</comment>
<keyword evidence="6" id="KW-1003">Cell membrane</keyword>
<dbReference type="SUPFAM" id="SSF101801">
    <property type="entry name" value="Surface presentation of antigens (SPOA)"/>
    <property type="match status" value="1"/>
</dbReference>
<evidence type="ECO:0000259" key="12">
    <source>
        <dbReference type="Pfam" id="PF01052"/>
    </source>
</evidence>
<evidence type="ECO:0000256" key="8">
    <source>
        <dbReference type="ARBA" id="ARBA00022779"/>
    </source>
</evidence>
<keyword evidence="10" id="KW-0975">Bacterial flagellum</keyword>
<evidence type="ECO:0000256" key="7">
    <source>
        <dbReference type="ARBA" id="ARBA00022500"/>
    </source>
</evidence>
<evidence type="ECO:0000256" key="5">
    <source>
        <dbReference type="ARBA" id="ARBA00021898"/>
    </source>
</evidence>
<dbReference type="GO" id="GO:0030254">
    <property type="term" value="P:protein secretion by the type III secretion system"/>
    <property type="evidence" value="ECO:0007669"/>
    <property type="project" value="InterPro"/>
</dbReference>
<dbReference type="STRING" id="394096.DB31_2563"/>
<evidence type="ECO:0000256" key="9">
    <source>
        <dbReference type="ARBA" id="ARBA00023136"/>
    </source>
</evidence>
<dbReference type="InterPro" id="IPR013385">
    <property type="entry name" value="T3SS_SpaO/YscQ/SpaO"/>
</dbReference>
<comment type="similarity">
    <text evidence="4">Belongs to the FliM family.</text>
</comment>
<dbReference type="PANTHER" id="PTHR30034:SF6">
    <property type="entry name" value="YOP PROTEINS TRANSLOCATION PROTEIN Q"/>
    <property type="match status" value="1"/>
</dbReference>
<dbReference type="EMBL" id="JMCB01000017">
    <property type="protein sequence ID" value="KFE63445.1"/>
    <property type="molecule type" value="Genomic_DNA"/>
</dbReference>
<evidence type="ECO:0000256" key="2">
    <source>
        <dbReference type="ARBA" id="ARBA00004202"/>
    </source>
</evidence>
<dbReference type="OrthoDB" id="5383473at2"/>
<evidence type="ECO:0000256" key="1">
    <source>
        <dbReference type="ARBA" id="ARBA00004117"/>
    </source>
</evidence>
<organism evidence="13 14">
    <name type="scientific">Hyalangium minutum</name>
    <dbReference type="NCBI Taxonomy" id="394096"/>
    <lineage>
        <taxon>Bacteria</taxon>
        <taxon>Pseudomonadati</taxon>
        <taxon>Myxococcota</taxon>
        <taxon>Myxococcia</taxon>
        <taxon>Myxococcales</taxon>
        <taxon>Cystobacterineae</taxon>
        <taxon>Archangiaceae</taxon>
        <taxon>Hyalangium</taxon>
    </lineage>
</organism>
<dbReference type="Gene3D" id="3.40.1550.10">
    <property type="entry name" value="CheC-like"/>
    <property type="match status" value="1"/>
</dbReference>
<dbReference type="AlphaFoldDB" id="A0A085W6Y2"/>
<dbReference type="GO" id="GO:0009425">
    <property type="term" value="C:bacterial-type flagellum basal body"/>
    <property type="evidence" value="ECO:0007669"/>
    <property type="project" value="UniProtKB-SubCell"/>
</dbReference>
<evidence type="ECO:0000256" key="3">
    <source>
        <dbReference type="ARBA" id="ARBA00009226"/>
    </source>
</evidence>
<dbReference type="NCBIfam" id="TIGR02551">
    <property type="entry name" value="SpaO_YscQ"/>
    <property type="match status" value="1"/>
</dbReference>
<dbReference type="RefSeq" id="WP_044195691.1">
    <property type="nucleotide sequence ID" value="NZ_JMCB01000017.1"/>
</dbReference>
<proteinExistence type="inferred from homology"/>
<evidence type="ECO:0000256" key="4">
    <source>
        <dbReference type="ARBA" id="ARBA00011049"/>
    </source>
</evidence>
<dbReference type="InterPro" id="IPR001543">
    <property type="entry name" value="FliN-like_C"/>
</dbReference>
<comment type="function">
    <text evidence="11">FliM is one of three proteins (FliG, FliN, FliM) that forms the rotor-mounted switch complex (C ring), located at the base of the basal body. This complex interacts with the CheY and CheZ chemotaxis proteins, in addition to contacting components of the motor that determine the direction of flagellar rotation.</text>
</comment>
<feature type="domain" description="Flagellar motor switch protein FliN-like C-terminal" evidence="12">
    <location>
        <begin position="316"/>
        <end position="381"/>
    </location>
</feature>
<protein>
    <recommendedName>
        <fullName evidence="5">Flagellar motor switch protein FliM</fullName>
    </recommendedName>
</protein>
<keyword evidence="8" id="KW-0283">Flagellar rotation</keyword>
<evidence type="ECO:0000256" key="10">
    <source>
        <dbReference type="ARBA" id="ARBA00023143"/>
    </source>
</evidence>
<keyword evidence="14" id="KW-1185">Reference proteome</keyword>
<gene>
    <name evidence="13" type="ORF">DB31_2563</name>
</gene>
<dbReference type="Proteomes" id="UP000028725">
    <property type="component" value="Unassembled WGS sequence"/>
</dbReference>
<dbReference type="PANTHER" id="PTHR30034">
    <property type="entry name" value="FLAGELLAR MOTOR SWITCH PROTEIN FLIM"/>
    <property type="match status" value="1"/>
</dbReference>
<comment type="caution">
    <text evidence="13">The sequence shown here is derived from an EMBL/GenBank/DDBJ whole genome shotgun (WGS) entry which is preliminary data.</text>
</comment>
<keyword evidence="9" id="KW-0472">Membrane</keyword>
<evidence type="ECO:0000256" key="6">
    <source>
        <dbReference type="ARBA" id="ARBA00022475"/>
    </source>
</evidence>